<sequence>MTGNKESQEISVVGRLLSLEALVFVMGVASLVYGLATGSHKRTALGAAAVLLVVLVYRLCRRRKGE</sequence>
<keyword evidence="1" id="KW-0812">Transmembrane</keyword>
<protein>
    <submittedName>
        <fullName evidence="2">Uncharacterized protein</fullName>
    </submittedName>
</protein>
<dbReference type="AlphaFoldDB" id="A0A4V3NZH5"/>
<evidence type="ECO:0000313" key="2">
    <source>
        <dbReference type="EMBL" id="TGU71702.1"/>
    </source>
</evidence>
<keyword evidence="3" id="KW-1185">Reference proteome</keyword>
<name>A0A4V3NZH5_9BACT</name>
<feature type="transmembrane region" description="Helical" evidence="1">
    <location>
        <begin position="42"/>
        <end position="60"/>
    </location>
</feature>
<evidence type="ECO:0000313" key="3">
    <source>
        <dbReference type="Proteomes" id="UP000306416"/>
    </source>
</evidence>
<reference evidence="2 3" key="1">
    <citation type="submission" date="2019-04" db="EMBL/GenBank/DDBJ databases">
        <title>Geobacter oryzae sp. nov., ferric-reducing bacteria isolated from paddy soil.</title>
        <authorList>
            <person name="Xu Z."/>
            <person name="Masuda Y."/>
            <person name="Itoh H."/>
            <person name="Senoo K."/>
        </authorList>
    </citation>
    <scope>NUCLEOTIDE SEQUENCE [LARGE SCALE GENOMIC DNA]</scope>
    <source>
        <strain evidence="2 3">Red111</strain>
    </source>
</reference>
<dbReference type="Proteomes" id="UP000306416">
    <property type="component" value="Unassembled WGS sequence"/>
</dbReference>
<accession>A0A4V3NZH5</accession>
<feature type="transmembrane region" description="Helical" evidence="1">
    <location>
        <begin position="12"/>
        <end position="36"/>
    </location>
</feature>
<proteinExistence type="predicted"/>
<dbReference type="EMBL" id="SRSC01000003">
    <property type="protein sequence ID" value="TGU71702.1"/>
    <property type="molecule type" value="Genomic_DNA"/>
</dbReference>
<gene>
    <name evidence="2" type="ORF">E4633_15480</name>
</gene>
<organism evidence="2 3">
    <name type="scientific">Geomonas terrae</name>
    <dbReference type="NCBI Taxonomy" id="2562681"/>
    <lineage>
        <taxon>Bacteria</taxon>
        <taxon>Pseudomonadati</taxon>
        <taxon>Thermodesulfobacteriota</taxon>
        <taxon>Desulfuromonadia</taxon>
        <taxon>Geobacterales</taxon>
        <taxon>Geobacteraceae</taxon>
        <taxon>Geomonas</taxon>
    </lineage>
</organism>
<comment type="caution">
    <text evidence="2">The sequence shown here is derived from an EMBL/GenBank/DDBJ whole genome shotgun (WGS) entry which is preliminary data.</text>
</comment>
<dbReference type="RefSeq" id="WP_135871522.1">
    <property type="nucleotide sequence ID" value="NZ_SRSC01000003.1"/>
</dbReference>
<evidence type="ECO:0000256" key="1">
    <source>
        <dbReference type="SAM" id="Phobius"/>
    </source>
</evidence>
<keyword evidence="1" id="KW-0472">Membrane</keyword>
<keyword evidence="1" id="KW-1133">Transmembrane helix</keyword>